<dbReference type="InterPro" id="IPR013525">
    <property type="entry name" value="ABC2_TM"/>
</dbReference>
<keyword evidence="3 5" id="KW-1133">Transmembrane helix</keyword>
<sequence>MSYSSMNTINTVAGREIKTALRSKSIIITIALTLVLVIGGIIAASFFADDDSEPARLGVVGVQAPVVDAATRALGQNAGVVTESMTESREDAISQVKNEDVAAVLLKTDKGFDLITDGDASPEVMGAASTIASTLSQGTALQRLGISPQQFAEAMPPAEITTVNVKDDNSSEVNMPAVVMVMIGSSLMSLFIILFAANIGGRVTEEKSSRVVEIILSTVRPLDFLAGKILGNTVFGLIAAAIVLGAGAITVSTTNVLDGFPFDYGILGLMLLAFVLGMLLFGSLYAAAGSMVSRTEDLQSTQMPVMILIFGMIYTPVFGWNSLDSTVMQVLTWIPPFSLPTIPLQVAAGNMSYPLALVDYAVSAVVIVLLMVLVSKIYQRSILHNGKKMSWAKALTAKA</sequence>
<reference evidence="7 8" key="1">
    <citation type="submission" date="2018-09" db="EMBL/GenBank/DDBJ databases">
        <title>Optimization and identification of Corynebacterium falsenii FN1-14 from fish paste.</title>
        <authorList>
            <person name="Daroonpunt R."/>
            <person name="Tanasupawat S."/>
        </authorList>
    </citation>
    <scope>NUCLEOTIDE SEQUENCE [LARGE SCALE GENOMIC DNA]</scope>
    <source>
        <strain evidence="7 8">FN1-14</strain>
    </source>
</reference>
<evidence type="ECO:0000256" key="1">
    <source>
        <dbReference type="ARBA" id="ARBA00004141"/>
    </source>
</evidence>
<keyword evidence="8" id="KW-1185">Reference proteome</keyword>
<proteinExistence type="predicted"/>
<dbReference type="STRING" id="1451189.CFAL_02615"/>
<dbReference type="Pfam" id="PF12698">
    <property type="entry name" value="ABC2_membrane_3"/>
    <property type="match status" value="1"/>
</dbReference>
<comment type="caution">
    <text evidence="7">The sequence shown here is derived from an EMBL/GenBank/DDBJ whole genome shotgun (WGS) entry which is preliminary data.</text>
</comment>
<dbReference type="GO" id="GO:0016020">
    <property type="term" value="C:membrane"/>
    <property type="evidence" value="ECO:0007669"/>
    <property type="project" value="UniProtKB-SubCell"/>
</dbReference>
<dbReference type="PANTHER" id="PTHR43471">
    <property type="entry name" value="ABC TRANSPORTER PERMEASE"/>
    <property type="match status" value="1"/>
</dbReference>
<feature type="transmembrane region" description="Helical" evidence="5">
    <location>
        <begin position="305"/>
        <end position="323"/>
    </location>
</feature>
<dbReference type="Proteomes" id="UP000285278">
    <property type="component" value="Unassembled WGS sequence"/>
</dbReference>
<protein>
    <submittedName>
        <fullName evidence="7">ABC transporter permease</fullName>
    </submittedName>
</protein>
<feature type="transmembrane region" description="Helical" evidence="5">
    <location>
        <begin position="360"/>
        <end position="378"/>
    </location>
</feature>
<feature type="transmembrane region" description="Helical" evidence="5">
    <location>
        <begin position="264"/>
        <end position="285"/>
    </location>
</feature>
<dbReference type="AlphaFoldDB" id="A0A418Q5Q3"/>
<keyword evidence="2 5" id="KW-0812">Transmembrane</keyword>
<dbReference type="EMBL" id="QXJK01000010">
    <property type="protein sequence ID" value="RIX33998.1"/>
    <property type="molecule type" value="Genomic_DNA"/>
</dbReference>
<feature type="transmembrane region" description="Helical" evidence="5">
    <location>
        <begin position="25"/>
        <end position="48"/>
    </location>
</feature>
<evidence type="ECO:0000256" key="4">
    <source>
        <dbReference type="ARBA" id="ARBA00023136"/>
    </source>
</evidence>
<name>A0A418Q5Q3_9CORY</name>
<evidence type="ECO:0000256" key="3">
    <source>
        <dbReference type="ARBA" id="ARBA00022989"/>
    </source>
</evidence>
<dbReference type="PANTHER" id="PTHR43471:SF3">
    <property type="entry name" value="ABC TRANSPORTER PERMEASE PROTEIN NATB"/>
    <property type="match status" value="1"/>
</dbReference>
<evidence type="ECO:0000256" key="5">
    <source>
        <dbReference type="SAM" id="Phobius"/>
    </source>
</evidence>
<evidence type="ECO:0000256" key="2">
    <source>
        <dbReference type="ARBA" id="ARBA00022692"/>
    </source>
</evidence>
<accession>A0A418Q5Q3</accession>
<feature type="transmembrane region" description="Helical" evidence="5">
    <location>
        <begin position="177"/>
        <end position="200"/>
    </location>
</feature>
<keyword evidence="4 5" id="KW-0472">Membrane</keyword>
<gene>
    <name evidence="7" type="ORF">D3M95_08870</name>
</gene>
<dbReference type="GO" id="GO:0140359">
    <property type="term" value="F:ABC-type transporter activity"/>
    <property type="evidence" value="ECO:0007669"/>
    <property type="project" value="InterPro"/>
</dbReference>
<evidence type="ECO:0000313" key="8">
    <source>
        <dbReference type="Proteomes" id="UP000285278"/>
    </source>
</evidence>
<feature type="transmembrane region" description="Helical" evidence="5">
    <location>
        <begin position="229"/>
        <end position="252"/>
    </location>
</feature>
<dbReference type="RefSeq" id="WP_119665077.1">
    <property type="nucleotide sequence ID" value="NZ_DYWY01000144.1"/>
</dbReference>
<organism evidence="7 8">
    <name type="scientific">Corynebacterium falsenii</name>
    <dbReference type="NCBI Taxonomy" id="108486"/>
    <lineage>
        <taxon>Bacteria</taxon>
        <taxon>Bacillati</taxon>
        <taxon>Actinomycetota</taxon>
        <taxon>Actinomycetes</taxon>
        <taxon>Mycobacteriales</taxon>
        <taxon>Corynebacteriaceae</taxon>
        <taxon>Corynebacterium</taxon>
    </lineage>
</organism>
<comment type="subcellular location">
    <subcellularLocation>
        <location evidence="1">Membrane</location>
        <topology evidence="1">Multi-pass membrane protein</topology>
    </subcellularLocation>
</comment>
<dbReference type="OrthoDB" id="3268959at2"/>
<evidence type="ECO:0000313" key="7">
    <source>
        <dbReference type="EMBL" id="RIX33998.1"/>
    </source>
</evidence>
<feature type="domain" description="ABC-2 type transporter transmembrane" evidence="6">
    <location>
        <begin position="25"/>
        <end position="374"/>
    </location>
</feature>
<evidence type="ECO:0000259" key="6">
    <source>
        <dbReference type="Pfam" id="PF12698"/>
    </source>
</evidence>